<evidence type="ECO:0000256" key="2">
    <source>
        <dbReference type="ARBA" id="ARBA00008779"/>
    </source>
</evidence>
<dbReference type="Pfam" id="PF14707">
    <property type="entry name" value="Sulfatase_C"/>
    <property type="match status" value="1"/>
</dbReference>
<feature type="region of interest" description="Disordered" evidence="6">
    <location>
        <begin position="1"/>
        <end position="20"/>
    </location>
</feature>
<dbReference type="Gene3D" id="1.10.287.550">
    <property type="entry name" value="Helix hairpin bin"/>
    <property type="match status" value="1"/>
</dbReference>
<keyword evidence="7" id="KW-0812">Transmembrane</keyword>
<keyword evidence="7" id="KW-0472">Membrane</keyword>
<evidence type="ECO:0000259" key="8">
    <source>
        <dbReference type="Pfam" id="PF00884"/>
    </source>
</evidence>
<keyword evidence="4" id="KW-0378">Hydrolase</keyword>
<dbReference type="InterPro" id="IPR017850">
    <property type="entry name" value="Alkaline_phosphatase_core_sf"/>
</dbReference>
<comment type="similarity">
    <text evidence="2">Belongs to the sulfatase family.</text>
</comment>
<evidence type="ECO:0000313" key="10">
    <source>
        <dbReference type="Proteomes" id="UP000283509"/>
    </source>
</evidence>
<reference evidence="9 10" key="2">
    <citation type="submission" date="2019-01" db="EMBL/GenBank/DDBJ databases">
        <title>The decoding of complex shrimp genome reveals the adaptation for benthos swimmer, frequently molting mechanism and breeding impact on genome.</title>
        <authorList>
            <person name="Sun Y."/>
            <person name="Gao Y."/>
            <person name="Yu Y."/>
        </authorList>
    </citation>
    <scope>NUCLEOTIDE SEQUENCE [LARGE SCALE GENOMIC DNA]</scope>
    <source>
        <tissue evidence="9">Muscle</tissue>
    </source>
</reference>
<reference evidence="9 10" key="1">
    <citation type="submission" date="2018-04" db="EMBL/GenBank/DDBJ databases">
        <authorList>
            <person name="Zhang X."/>
            <person name="Yuan J."/>
            <person name="Li F."/>
            <person name="Xiang J."/>
        </authorList>
    </citation>
    <scope>NUCLEOTIDE SEQUENCE [LARGE SCALE GENOMIC DNA]</scope>
    <source>
        <tissue evidence="9">Muscle</tissue>
    </source>
</reference>
<dbReference type="SUPFAM" id="SSF53649">
    <property type="entry name" value="Alkaline phosphatase-like"/>
    <property type="match status" value="1"/>
</dbReference>
<dbReference type="Pfam" id="PF00884">
    <property type="entry name" value="Sulfatase"/>
    <property type="match status" value="1"/>
</dbReference>
<evidence type="ECO:0000256" key="3">
    <source>
        <dbReference type="ARBA" id="ARBA00022723"/>
    </source>
</evidence>
<dbReference type="Gene3D" id="3.30.1120.10">
    <property type="match status" value="1"/>
</dbReference>
<accession>A0A423STD2</accession>
<evidence type="ECO:0000256" key="1">
    <source>
        <dbReference type="ARBA" id="ARBA00001913"/>
    </source>
</evidence>
<keyword evidence="5" id="KW-0106">Calcium</keyword>
<dbReference type="InterPro" id="IPR050738">
    <property type="entry name" value="Sulfatase"/>
</dbReference>
<proteinExistence type="inferred from homology"/>
<dbReference type="GO" id="GO:0046872">
    <property type="term" value="F:metal ion binding"/>
    <property type="evidence" value="ECO:0007669"/>
    <property type="project" value="UniProtKB-KW"/>
</dbReference>
<dbReference type="Gene3D" id="3.40.720.10">
    <property type="entry name" value="Alkaline Phosphatase, subunit A"/>
    <property type="match status" value="1"/>
</dbReference>
<dbReference type="Proteomes" id="UP000283509">
    <property type="component" value="Unassembled WGS sequence"/>
</dbReference>
<feature type="transmembrane region" description="Helical" evidence="7">
    <location>
        <begin position="244"/>
        <end position="260"/>
    </location>
</feature>
<feature type="domain" description="Sulfatase N-terminal" evidence="8">
    <location>
        <begin position="54"/>
        <end position="458"/>
    </location>
</feature>
<dbReference type="STRING" id="6689.A0A423STD2"/>
<dbReference type="InterPro" id="IPR000917">
    <property type="entry name" value="Sulfatase_N"/>
</dbReference>
<evidence type="ECO:0000256" key="6">
    <source>
        <dbReference type="SAM" id="MobiDB-lite"/>
    </source>
</evidence>
<dbReference type="OrthoDB" id="103349at2759"/>
<comment type="cofactor">
    <cofactor evidence="1">
        <name>Ca(2+)</name>
        <dbReference type="ChEBI" id="CHEBI:29108"/>
    </cofactor>
</comment>
<evidence type="ECO:0000313" key="9">
    <source>
        <dbReference type="EMBL" id="ROT67474.1"/>
    </source>
</evidence>
<gene>
    <name evidence="9" type="ORF">C7M84_014471</name>
</gene>
<keyword evidence="10" id="KW-1185">Reference proteome</keyword>
<evidence type="ECO:0000256" key="7">
    <source>
        <dbReference type="SAM" id="Phobius"/>
    </source>
</evidence>
<keyword evidence="3" id="KW-0479">Metal-binding</keyword>
<dbReference type="PROSITE" id="PS00523">
    <property type="entry name" value="SULFATASE_1"/>
    <property type="match status" value="1"/>
</dbReference>
<protein>
    <recommendedName>
        <fullName evidence="8">Sulfatase N-terminal domain-containing protein</fullName>
    </recommendedName>
</protein>
<dbReference type="AlphaFoldDB" id="A0A423STD2"/>
<dbReference type="GO" id="GO:0004065">
    <property type="term" value="F:arylsulfatase activity"/>
    <property type="evidence" value="ECO:0007669"/>
    <property type="project" value="TreeGrafter"/>
</dbReference>
<evidence type="ECO:0000256" key="5">
    <source>
        <dbReference type="ARBA" id="ARBA00022837"/>
    </source>
</evidence>
<keyword evidence="7" id="KW-1133">Transmembrane helix</keyword>
<sequence length="621" mass="69407">MRDACPRPVTRPSELGREERTRGSQLAVMARWRAWFLAAAAAAAATVSAARRPPNILVILADDLGIGDLGCYGNDTIRTPHIDKLASQGVKLTHHLAAAALCTPSRAALLTGRYPFRYGLVGDDANRAAPVLLHVASRAHLPLDEVTLAKALSAANYSTALVGKWHLGVQCGFLGRSCPGPLNHGFDTFFGIPVTLFFEFRGPYAFWKFDFSQPSYQRLLGTWVVAMASIALGKKYLGWRTRTVILLLLLSNVFFFLYWFRVAHIGFNKECLWGVSPWMHRMANSMILRQDKVVEQPIQLDGLSQRFVKESREFLAQRAEDERPFFLFHSFAHVHTPMFSAPHMTGVSKHGSYGDNVEEMDESVGALMDALREFGLEDNTIVYFTSDQGGHVEAMDFEGRRIGGHNGHFKGGKAMGGAEGGIRVAGIYRYPGHLPAGTTLDTPTSLMDLMPTVLDLAGLPSVHDLVPRTPRKDLDGESIADLLKGKSLPARPPRIFLHHCRKHIHAARLVTDDHVYKMYLYKHKWFPGTTQCGWGHTVGCSCAKAMMHDLTEQPELYDLVRDPYEDHDPISPETDEYKKVVGALMQHLDQWNRSVHYPTPQLASRLDIAWLPWRQPVCFNC</sequence>
<comment type="caution">
    <text evidence="9">The sequence shown here is derived from an EMBL/GenBank/DDBJ whole genome shotgun (WGS) entry which is preliminary data.</text>
</comment>
<organism evidence="9 10">
    <name type="scientific">Penaeus vannamei</name>
    <name type="common">Whiteleg shrimp</name>
    <name type="synonym">Litopenaeus vannamei</name>
    <dbReference type="NCBI Taxonomy" id="6689"/>
    <lineage>
        <taxon>Eukaryota</taxon>
        <taxon>Metazoa</taxon>
        <taxon>Ecdysozoa</taxon>
        <taxon>Arthropoda</taxon>
        <taxon>Crustacea</taxon>
        <taxon>Multicrustacea</taxon>
        <taxon>Malacostraca</taxon>
        <taxon>Eumalacostraca</taxon>
        <taxon>Eucarida</taxon>
        <taxon>Decapoda</taxon>
        <taxon>Dendrobranchiata</taxon>
        <taxon>Penaeoidea</taxon>
        <taxon>Penaeidae</taxon>
        <taxon>Penaeus</taxon>
    </lineage>
</organism>
<dbReference type="PANTHER" id="PTHR42693:SF49">
    <property type="entry name" value="SULFATASE N-TERMINAL DOMAIN-CONTAINING PROTEIN"/>
    <property type="match status" value="1"/>
</dbReference>
<dbReference type="PANTHER" id="PTHR42693">
    <property type="entry name" value="ARYLSULFATASE FAMILY MEMBER"/>
    <property type="match status" value="1"/>
</dbReference>
<dbReference type="InterPro" id="IPR024607">
    <property type="entry name" value="Sulfatase_CS"/>
</dbReference>
<evidence type="ECO:0000256" key="4">
    <source>
        <dbReference type="ARBA" id="ARBA00022801"/>
    </source>
</evidence>
<dbReference type="EMBL" id="QCYY01002808">
    <property type="protein sequence ID" value="ROT67474.1"/>
    <property type="molecule type" value="Genomic_DNA"/>
</dbReference>
<name>A0A423STD2_PENVA</name>